<dbReference type="AlphaFoldDB" id="A0A0D2Q5P8"/>
<sequence length="101" mass="11876">MCLPKYFLNLRYQHRVSTRCFSKFDTYKCKFLYQRRINEQASACNKGVMQWVCQMVGTPVSLSKSMTHFDYSAFENNSQAITNKGTQRMNIIKRVVQKTNS</sequence>
<organism evidence="1 2">
    <name type="scientific">Gossypium raimondii</name>
    <name type="common">Peruvian cotton</name>
    <name type="synonym">Gossypium klotzschianum subsp. raimondii</name>
    <dbReference type="NCBI Taxonomy" id="29730"/>
    <lineage>
        <taxon>Eukaryota</taxon>
        <taxon>Viridiplantae</taxon>
        <taxon>Streptophyta</taxon>
        <taxon>Embryophyta</taxon>
        <taxon>Tracheophyta</taxon>
        <taxon>Spermatophyta</taxon>
        <taxon>Magnoliopsida</taxon>
        <taxon>eudicotyledons</taxon>
        <taxon>Gunneridae</taxon>
        <taxon>Pentapetalae</taxon>
        <taxon>rosids</taxon>
        <taxon>malvids</taxon>
        <taxon>Malvales</taxon>
        <taxon>Malvaceae</taxon>
        <taxon>Malvoideae</taxon>
        <taxon>Gossypium</taxon>
    </lineage>
</organism>
<protein>
    <submittedName>
        <fullName evidence="1">Uncharacterized protein</fullName>
    </submittedName>
</protein>
<keyword evidence="2" id="KW-1185">Reference proteome</keyword>
<evidence type="ECO:0000313" key="1">
    <source>
        <dbReference type="EMBL" id="KJB53622.1"/>
    </source>
</evidence>
<evidence type="ECO:0000313" key="2">
    <source>
        <dbReference type="Proteomes" id="UP000032304"/>
    </source>
</evidence>
<dbReference type="EMBL" id="CM001748">
    <property type="protein sequence ID" value="KJB53622.1"/>
    <property type="molecule type" value="Genomic_DNA"/>
</dbReference>
<reference evidence="1 2" key="1">
    <citation type="journal article" date="2012" name="Nature">
        <title>Repeated polyploidization of Gossypium genomes and the evolution of spinnable cotton fibres.</title>
        <authorList>
            <person name="Paterson A.H."/>
            <person name="Wendel J.F."/>
            <person name="Gundlach H."/>
            <person name="Guo H."/>
            <person name="Jenkins J."/>
            <person name="Jin D."/>
            <person name="Llewellyn D."/>
            <person name="Showmaker K.C."/>
            <person name="Shu S."/>
            <person name="Udall J."/>
            <person name="Yoo M.J."/>
            <person name="Byers R."/>
            <person name="Chen W."/>
            <person name="Doron-Faigenboim A."/>
            <person name="Duke M.V."/>
            <person name="Gong L."/>
            <person name="Grimwood J."/>
            <person name="Grover C."/>
            <person name="Grupp K."/>
            <person name="Hu G."/>
            <person name="Lee T.H."/>
            <person name="Li J."/>
            <person name="Lin L."/>
            <person name="Liu T."/>
            <person name="Marler B.S."/>
            <person name="Page J.T."/>
            <person name="Roberts A.W."/>
            <person name="Romanel E."/>
            <person name="Sanders W.S."/>
            <person name="Szadkowski E."/>
            <person name="Tan X."/>
            <person name="Tang H."/>
            <person name="Xu C."/>
            <person name="Wang J."/>
            <person name="Wang Z."/>
            <person name="Zhang D."/>
            <person name="Zhang L."/>
            <person name="Ashrafi H."/>
            <person name="Bedon F."/>
            <person name="Bowers J.E."/>
            <person name="Brubaker C.L."/>
            <person name="Chee P.W."/>
            <person name="Das S."/>
            <person name="Gingle A.R."/>
            <person name="Haigler C.H."/>
            <person name="Harker D."/>
            <person name="Hoffmann L.V."/>
            <person name="Hovav R."/>
            <person name="Jones D.C."/>
            <person name="Lemke C."/>
            <person name="Mansoor S."/>
            <person name="ur Rahman M."/>
            <person name="Rainville L.N."/>
            <person name="Rambani A."/>
            <person name="Reddy U.K."/>
            <person name="Rong J.K."/>
            <person name="Saranga Y."/>
            <person name="Scheffler B.E."/>
            <person name="Scheffler J.A."/>
            <person name="Stelly D.M."/>
            <person name="Triplett B.A."/>
            <person name="Van Deynze A."/>
            <person name="Vaslin M.F."/>
            <person name="Waghmare V.N."/>
            <person name="Walford S.A."/>
            <person name="Wright R.J."/>
            <person name="Zaki E.A."/>
            <person name="Zhang T."/>
            <person name="Dennis E.S."/>
            <person name="Mayer K.F."/>
            <person name="Peterson D.G."/>
            <person name="Rokhsar D.S."/>
            <person name="Wang X."/>
            <person name="Schmutz J."/>
        </authorList>
    </citation>
    <scope>NUCLEOTIDE SEQUENCE [LARGE SCALE GENOMIC DNA]</scope>
</reference>
<gene>
    <name evidence="1" type="ORF">B456_009G280400</name>
</gene>
<proteinExistence type="predicted"/>
<name>A0A0D2Q5P8_GOSRA</name>
<dbReference type="Gramene" id="KJB53622">
    <property type="protein sequence ID" value="KJB53622"/>
    <property type="gene ID" value="B456_009G280400"/>
</dbReference>
<accession>A0A0D2Q5P8</accession>
<dbReference type="Proteomes" id="UP000032304">
    <property type="component" value="Chromosome 9"/>
</dbReference>